<dbReference type="Pfam" id="PF00005">
    <property type="entry name" value="ABC_tran"/>
    <property type="match status" value="1"/>
</dbReference>
<dbReference type="CDD" id="cd03230">
    <property type="entry name" value="ABC_DR_subfamily_A"/>
    <property type="match status" value="1"/>
</dbReference>
<dbReference type="Proteomes" id="UP000276301">
    <property type="component" value="Unassembled WGS sequence"/>
</dbReference>
<keyword evidence="3 5" id="KW-0067">ATP-binding</keyword>
<dbReference type="InterPro" id="IPR003439">
    <property type="entry name" value="ABC_transporter-like_ATP-bd"/>
</dbReference>
<dbReference type="EMBL" id="RCHT01000001">
    <property type="protein sequence ID" value="RLL14439.1"/>
    <property type="molecule type" value="Genomic_DNA"/>
</dbReference>
<dbReference type="PROSITE" id="PS50893">
    <property type="entry name" value="ABC_TRANSPORTER_2"/>
    <property type="match status" value="1"/>
</dbReference>
<protein>
    <submittedName>
        <fullName evidence="5">ABC transporter ATP-binding protein</fullName>
    </submittedName>
</protein>
<sequence>MDTILECHGLTKFYGSGVCALNQINLNVGRGRIVGLLGPNGSGKSTFMKLANGLLTPSLGDLSIAGFPVGPDTKEVVSYLPERTYLNDWMKVRDLIAFFRDFYTNFNEAKAYDMLSRLNINPNDRLKTMSKGTKEKVQLILVMSREAQLYLLDEPIGGVDPAARDYILNTILGNYNENATIIISTHLITDIEQVLEDVIFISRGEIIMVSSVDQIREEKGMSVDALFREVFRC</sequence>
<keyword evidence="2" id="KW-0547">Nucleotide-binding</keyword>
<accession>A0A498CTX1</accession>
<evidence type="ECO:0000313" key="6">
    <source>
        <dbReference type="Proteomes" id="UP000276301"/>
    </source>
</evidence>
<dbReference type="GO" id="GO:0005524">
    <property type="term" value="F:ATP binding"/>
    <property type="evidence" value="ECO:0007669"/>
    <property type="project" value="UniProtKB-KW"/>
</dbReference>
<evidence type="ECO:0000256" key="3">
    <source>
        <dbReference type="ARBA" id="ARBA00022840"/>
    </source>
</evidence>
<dbReference type="SMART" id="SM00382">
    <property type="entry name" value="AAA"/>
    <property type="match status" value="1"/>
</dbReference>
<dbReference type="Gene3D" id="3.40.50.300">
    <property type="entry name" value="P-loop containing nucleotide triphosphate hydrolases"/>
    <property type="match status" value="1"/>
</dbReference>
<gene>
    <name evidence="5" type="ORF">D4A47_00175</name>
</gene>
<dbReference type="GO" id="GO:0016887">
    <property type="term" value="F:ATP hydrolysis activity"/>
    <property type="evidence" value="ECO:0007669"/>
    <property type="project" value="InterPro"/>
</dbReference>
<keyword evidence="6" id="KW-1185">Reference proteome</keyword>
<reference evidence="5 6" key="1">
    <citation type="submission" date="2018-10" db="EMBL/GenBank/DDBJ databases">
        <title>Anaerotruncus faecis sp. nov., isolated from human feces.</title>
        <authorList>
            <person name="Wang Y.-J."/>
        </authorList>
    </citation>
    <scope>NUCLEOTIDE SEQUENCE [LARGE SCALE GENOMIC DNA]</scope>
    <source>
        <strain evidence="5 6">22A2-44</strain>
    </source>
</reference>
<dbReference type="InterPro" id="IPR051782">
    <property type="entry name" value="ABC_Transporter_VariousFunc"/>
</dbReference>
<name>A0A498CTX1_9FIRM</name>
<organism evidence="5 6">
    <name type="scientific">Anaerotruncus massiliensis</name>
    <name type="common">ex Liu et al. 2021</name>
    <dbReference type="NCBI Taxonomy" id="2321404"/>
    <lineage>
        <taxon>Bacteria</taxon>
        <taxon>Bacillati</taxon>
        <taxon>Bacillota</taxon>
        <taxon>Clostridia</taxon>
        <taxon>Eubacteriales</taxon>
        <taxon>Oscillospiraceae</taxon>
        <taxon>Anaerotruncus</taxon>
    </lineage>
</organism>
<feature type="domain" description="ABC transporter" evidence="4">
    <location>
        <begin position="5"/>
        <end position="228"/>
    </location>
</feature>
<proteinExistence type="predicted"/>
<evidence type="ECO:0000259" key="4">
    <source>
        <dbReference type="PROSITE" id="PS50893"/>
    </source>
</evidence>
<evidence type="ECO:0000256" key="1">
    <source>
        <dbReference type="ARBA" id="ARBA00022448"/>
    </source>
</evidence>
<dbReference type="AlphaFoldDB" id="A0A498CTX1"/>
<dbReference type="PANTHER" id="PTHR42939:SF1">
    <property type="entry name" value="ABC TRANSPORTER ATP-BINDING PROTEIN ALBC-RELATED"/>
    <property type="match status" value="1"/>
</dbReference>
<dbReference type="SUPFAM" id="SSF52540">
    <property type="entry name" value="P-loop containing nucleoside triphosphate hydrolases"/>
    <property type="match status" value="1"/>
</dbReference>
<keyword evidence="1" id="KW-0813">Transport</keyword>
<evidence type="ECO:0000256" key="2">
    <source>
        <dbReference type="ARBA" id="ARBA00022741"/>
    </source>
</evidence>
<evidence type="ECO:0000313" key="5">
    <source>
        <dbReference type="EMBL" id="RLL14439.1"/>
    </source>
</evidence>
<dbReference type="InterPro" id="IPR027417">
    <property type="entry name" value="P-loop_NTPase"/>
</dbReference>
<dbReference type="RefSeq" id="WP_121585550.1">
    <property type="nucleotide sequence ID" value="NZ_DBFBJK010000010.1"/>
</dbReference>
<dbReference type="InterPro" id="IPR003593">
    <property type="entry name" value="AAA+_ATPase"/>
</dbReference>
<comment type="caution">
    <text evidence="5">The sequence shown here is derived from an EMBL/GenBank/DDBJ whole genome shotgun (WGS) entry which is preliminary data.</text>
</comment>
<dbReference type="PANTHER" id="PTHR42939">
    <property type="entry name" value="ABC TRANSPORTER ATP-BINDING PROTEIN ALBC-RELATED"/>
    <property type="match status" value="1"/>
</dbReference>